<keyword evidence="5" id="KW-0804">Transcription</keyword>
<evidence type="ECO:0000313" key="8">
    <source>
        <dbReference type="Proteomes" id="UP000613030"/>
    </source>
</evidence>
<dbReference type="PROSITE" id="PS50949">
    <property type="entry name" value="HTH_GNTR"/>
    <property type="match status" value="1"/>
</dbReference>
<dbReference type="InterPro" id="IPR004839">
    <property type="entry name" value="Aminotransferase_I/II_large"/>
</dbReference>
<gene>
    <name evidence="7" type="ORF">JI741_25790</name>
</gene>
<dbReference type="SUPFAM" id="SSF53383">
    <property type="entry name" value="PLP-dependent transferases"/>
    <property type="match status" value="1"/>
</dbReference>
<dbReference type="InterPro" id="IPR051446">
    <property type="entry name" value="HTH_trans_reg/aminotransferase"/>
</dbReference>
<protein>
    <submittedName>
        <fullName evidence="7">PLP-dependent aminotransferase family protein</fullName>
    </submittedName>
</protein>
<feature type="domain" description="HTH gntR-type" evidence="6">
    <location>
        <begin position="16"/>
        <end position="84"/>
    </location>
</feature>
<dbReference type="Gene3D" id="1.10.10.10">
    <property type="entry name" value="Winged helix-like DNA-binding domain superfamily/Winged helix DNA-binding domain"/>
    <property type="match status" value="1"/>
</dbReference>
<dbReference type="PANTHER" id="PTHR46577:SF1">
    <property type="entry name" value="HTH-TYPE TRANSCRIPTIONAL REGULATORY PROTEIN GABR"/>
    <property type="match status" value="1"/>
</dbReference>
<keyword evidence="3" id="KW-0805">Transcription regulation</keyword>
<proteinExistence type="inferred from homology"/>
<keyword evidence="8" id="KW-1185">Reference proteome</keyword>
<dbReference type="CDD" id="cd07377">
    <property type="entry name" value="WHTH_GntR"/>
    <property type="match status" value="1"/>
</dbReference>
<keyword evidence="4" id="KW-0238">DNA-binding</keyword>
<evidence type="ECO:0000313" key="7">
    <source>
        <dbReference type="EMBL" id="MBL0744671.1"/>
    </source>
</evidence>
<evidence type="ECO:0000256" key="2">
    <source>
        <dbReference type="ARBA" id="ARBA00022898"/>
    </source>
</evidence>
<dbReference type="Gene3D" id="3.40.640.10">
    <property type="entry name" value="Type I PLP-dependent aspartate aminotransferase-like (Major domain)"/>
    <property type="match status" value="1"/>
</dbReference>
<dbReference type="GO" id="GO:0008483">
    <property type="term" value="F:transaminase activity"/>
    <property type="evidence" value="ECO:0007669"/>
    <property type="project" value="UniProtKB-KW"/>
</dbReference>
<evidence type="ECO:0000256" key="3">
    <source>
        <dbReference type="ARBA" id="ARBA00023015"/>
    </source>
</evidence>
<dbReference type="SMART" id="SM00345">
    <property type="entry name" value="HTH_GNTR"/>
    <property type="match status" value="1"/>
</dbReference>
<dbReference type="SUPFAM" id="SSF46785">
    <property type="entry name" value="Winged helix' DNA-binding domain"/>
    <property type="match status" value="1"/>
</dbReference>
<name>A0ABS1KYY3_9BACT</name>
<keyword evidence="2" id="KW-0663">Pyridoxal phosphate</keyword>
<dbReference type="EMBL" id="JAERRB010000012">
    <property type="protein sequence ID" value="MBL0744671.1"/>
    <property type="molecule type" value="Genomic_DNA"/>
</dbReference>
<keyword evidence="7" id="KW-0032">Aminotransferase</keyword>
<evidence type="ECO:0000256" key="1">
    <source>
        <dbReference type="ARBA" id="ARBA00005384"/>
    </source>
</evidence>
<dbReference type="PANTHER" id="PTHR46577">
    <property type="entry name" value="HTH-TYPE TRANSCRIPTIONAL REGULATORY PROTEIN GABR"/>
    <property type="match status" value="1"/>
</dbReference>
<dbReference type="Pfam" id="PF00392">
    <property type="entry name" value="GntR"/>
    <property type="match status" value="1"/>
</dbReference>
<dbReference type="InterPro" id="IPR000524">
    <property type="entry name" value="Tscrpt_reg_HTH_GntR"/>
</dbReference>
<evidence type="ECO:0000256" key="5">
    <source>
        <dbReference type="ARBA" id="ARBA00023163"/>
    </source>
</evidence>
<keyword evidence="7" id="KW-0808">Transferase</keyword>
<dbReference type="CDD" id="cd00609">
    <property type="entry name" value="AAT_like"/>
    <property type="match status" value="1"/>
</dbReference>
<comment type="similarity">
    <text evidence="1">In the C-terminal section; belongs to the class-I pyridoxal-phosphate-dependent aminotransferase family.</text>
</comment>
<accession>A0ABS1KYY3</accession>
<sequence>MFPWRAAIQVEKGSGKPVYLQVANAIIREINEGHLLPGQKIPGERVLGSLLTLNRKTITAAITELQSQGWIESFEHKGTFISKKFPKVEYKPLRYQKPLHKKARATAGVNDLPRLASLHLDTSGKILIDDGVPDVRLAPIKLLFAHQRSILSKKAFASLLKYNHVEGDRDLQVTLASYLQQTRGITSEANNIFITRGSQMGIHLVIAALLKPGETCVTSFPGYPIVDDMINHLGGRVEHIPVDDEGIDTGELERLCRRKKIKLIYTTPHHHYPTTVTLTPSRRIQLLQLAIKYNFYILEDDYAYDFQYDNSPVLPLASLNTSGHVIYIGSFSKCLSPSVRIGYFVAPRNVMESANKLRRIMDRQGDPLLERAMSEFIKCGDLQRHLKKSVNVYQQRRDRFCELVEEHLSGYVNFIKPEGGMSVWMVFKRANVAKTLLEKLSAKGYLLDVDPDFLKKFKAVRIGFASLNENEMARFVATLKGIFSTGHKVTLQ</sequence>
<reference evidence="7 8" key="1">
    <citation type="submission" date="2021-01" db="EMBL/GenBank/DDBJ databases">
        <title>Chryseolinea sp. Jin1 Genome sequencing and assembly.</title>
        <authorList>
            <person name="Kim I."/>
        </authorList>
    </citation>
    <scope>NUCLEOTIDE SEQUENCE [LARGE SCALE GENOMIC DNA]</scope>
    <source>
        <strain evidence="7 8">Jin1</strain>
    </source>
</reference>
<evidence type="ECO:0000259" key="6">
    <source>
        <dbReference type="PROSITE" id="PS50949"/>
    </source>
</evidence>
<evidence type="ECO:0000256" key="4">
    <source>
        <dbReference type="ARBA" id="ARBA00023125"/>
    </source>
</evidence>
<comment type="caution">
    <text evidence="7">The sequence shown here is derived from an EMBL/GenBank/DDBJ whole genome shotgun (WGS) entry which is preliminary data.</text>
</comment>
<dbReference type="Proteomes" id="UP000613030">
    <property type="component" value="Unassembled WGS sequence"/>
</dbReference>
<dbReference type="Pfam" id="PF00155">
    <property type="entry name" value="Aminotran_1_2"/>
    <property type="match status" value="1"/>
</dbReference>
<dbReference type="RefSeq" id="WP_202014455.1">
    <property type="nucleotide sequence ID" value="NZ_JAERRB010000012.1"/>
</dbReference>
<dbReference type="InterPro" id="IPR036388">
    <property type="entry name" value="WH-like_DNA-bd_sf"/>
</dbReference>
<dbReference type="InterPro" id="IPR036390">
    <property type="entry name" value="WH_DNA-bd_sf"/>
</dbReference>
<dbReference type="InterPro" id="IPR015421">
    <property type="entry name" value="PyrdxlP-dep_Trfase_major"/>
</dbReference>
<organism evidence="7 8">
    <name type="scientific">Chryseolinea lacunae</name>
    <dbReference type="NCBI Taxonomy" id="2801331"/>
    <lineage>
        <taxon>Bacteria</taxon>
        <taxon>Pseudomonadati</taxon>
        <taxon>Bacteroidota</taxon>
        <taxon>Cytophagia</taxon>
        <taxon>Cytophagales</taxon>
        <taxon>Fulvivirgaceae</taxon>
        <taxon>Chryseolinea</taxon>
    </lineage>
</organism>
<dbReference type="InterPro" id="IPR015424">
    <property type="entry name" value="PyrdxlP-dep_Trfase"/>
</dbReference>